<evidence type="ECO:0000313" key="2">
    <source>
        <dbReference type="Proteomes" id="UP001187471"/>
    </source>
</evidence>
<dbReference type="Proteomes" id="UP001187471">
    <property type="component" value="Unassembled WGS sequence"/>
</dbReference>
<dbReference type="EMBL" id="JAVXUO010000939">
    <property type="protein sequence ID" value="KAK2987769.1"/>
    <property type="molecule type" value="Genomic_DNA"/>
</dbReference>
<evidence type="ECO:0000313" key="1">
    <source>
        <dbReference type="EMBL" id="KAK2987769.1"/>
    </source>
</evidence>
<organism evidence="1 2">
    <name type="scientific">Escallonia rubra</name>
    <dbReference type="NCBI Taxonomy" id="112253"/>
    <lineage>
        <taxon>Eukaryota</taxon>
        <taxon>Viridiplantae</taxon>
        <taxon>Streptophyta</taxon>
        <taxon>Embryophyta</taxon>
        <taxon>Tracheophyta</taxon>
        <taxon>Spermatophyta</taxon>
        <taxon>Magnoliopsida</taxon>
        <taxon>eudicotyledons</taxon>
        <taxon>Gunneridae</taxon>
        <taxon>Pentapetalae</taxon>
        <taxon>asterids</taxon>
        <taxon>campanulids</taxon>
        <taxon>Escalloniales</taxon>
        <taxon>Escalloniaceae</taxon>
        <taxon>Escallonia</taxon>
    </lineage>
</organism>
<comment type="caution">
    <text evidence="1">The sequence shown here is derived from an EMBL/GenBank/DDBJ whole genome shotgun (WGS) entry which is preliminary data.</text>
</comment>
<accession>A0AA88RE14</accession>
<name>A0AA88RE14_9ASTE</name>
<gene>
    <name evidence="1" type="ORF">RJ640_016364</name>
</gene>
<keyword evidence="2" id="KW-1185">Reference proteome</keyword>
<dbReference type="AlphaFoldDB" id="A0AA88RE14"/>
<proteinExistence type="predicted"/>
<sequence length="161" mass="18080">MAATPNKHPLKFLPPCWIQEEALSLIEAYRERWYELCRGYYRTADWDAVAATVGIHCPRAFPSKTSTQSTTDGRQSGDSEVLCQVVRQKKERQLRVEIYGGGGGGDACGFRHQVLPQDLGRYSHRLSQDLRGRGGGGEAVASFQTIAPFFAFAYYEIKWIC</sequence>
<reference evidence="1" key="1">
    <citation type="submission" date="2022-12" db="EMBL/GenBank/DDBJ databases">
        <title>Draft genome assemblies for two species of Escallonia (Escalloniales).</title>
        <authorList>
            <person name="Chanderbali A."/>
            <person name="Dervinis C."/>
            <person name="Anghel I."/>
            <person name="Soltis D."/>
            <person name="Soltis P."/>
            <person name="Zapata F."/>
        </authorList>
    </citation>
    <scope>NUCLEOTIDE SEQUENCE</scope>
    <source>
        <strain evidence="1">UCBG92.1500</strain>
        <tissue evidence="1">Leaf</tissue>
    </source>
</reference>
<protein>
    <submittedName>
        <fullName evidence="1">Uncharacterized protein</fullName>
    </submittedName>
</protein>